<feature type="compositionally biased region" description="Basic and acidic residues" evidence="1">
    <location>
        <begin position="98"/>
        <end position="114"/>
    </location>
</feature>
<feature type="compositionally biased region" description="Polar residues" evidence="1">
    <location>
        <begin position="82"/>
        <end position="95"/>
    </location>
</feature>
<sequence length="149" mass="16383">MSDSDSESSCLPSIRQCRLDFDTITLPHLENNGMVVWDDYEFGGEFLQPITPSTTGFTNHRCSLKEELVGQVKVENIDLKQSAENPANIRNSGGHPQSAEKEPQSTDVVVKEQEMSQQIVKSVTTNGGISISDKEPFSHSNPNKSCVIS</sequence>
<evidence type="ECO:0000313" key="2">
    <source>
        <dbReference type="EMBL" id="CRZ01392.1"/>
    </source>
</evidence>
<protein>
    <submittedName>
        <fullName evidence="2">Uncharacterized protein</fullName>
    </submittedName>
</protein>
<feature type="compositionally biased region" description="Polar residues" evidence="1">
    <location>
        <begin position="138"/>
        <end position="149"/>
    </location>
</feature>
<feature type="region of interest" description="Disordered" evidence="1">
    <location>
        <begin position="79"/>
        <end position="149"/>
    </location>
</feature>
<organism evidence="2">
    <name type="scientific">Spongospora subterranea</name>
    <dbReference type="NCBI Taxonomy" id="70186"/>
    <lineage>
        <taxon>Eukaryota</taxon>
        <taxon>Sar</taxon>
        <taxon>Rhizaria</taxon>
        <taxon>Endomyxa</taxon>
        <taxon>Phytomyxea</taxon>
        <taxon>Plasmodiophorida</taxon>
        <taxon>Plasmodiophoridae</taxon>
        <taxon>Spongospora</taxon>
    </lineage>
</organism>
<proteinExistence type="predicted"/>
<evidence type="ECO:0000256" key="1">
    <source>
        <dbReference type="SAM" id="MobiDB-lite"/>
    </source>
</evidence>
<dbReference type="EMBL" id="HACM01000950">
    <property type="protein sequence ID" value="CRZ01392.1"/>
    <property type="molecule type" value="Transcribed_RNA"/>
</dbReference>
<name>A0A0H5QID2_9EUKA</name>
<feature type="compositionally biased region" description="Polar residues" evidence="1">
    <location>
        <begin position="115"/>
        <end position="129"/>
    </location>
</feature>
<accession>A0A0H5QID2</accession>
<dbReference type="AlphaFoldDB" id="A0A0H5QID2"/>
<reference evidence="2" key="1">
    <citation type="submission" date="2015-04" db="EMBL/GenBank/DDBJ databases">
        <title>The genome sequence of the plant pathogenic Rhizarian Plasmodiophora brassicae reveals insights in its biotrophic life cycle and the origin of chitin synthesis.</title>
        <authorList>
            <person name="Schwelm A."/>
            <person name="Fogelqvist J."/>
            <person name="Knaust A."/>
            <person name="Julke S."/>
            <person name="Lilja T."/>
            <person name="Dhandapani V."/>
            <person name="Bonilla-Rosso G."/>
            <person name="Karlsson M."/>
            <person name="Shevchenko A."/>
            <person name="Choi S.R."/>
            <person name="Kim H.G."/>
            <person name="Park J.Y."/>
            <person name="Lim Y.P."/>
            <person name="Ludwig-Muller J."/>
            <person name="Dixelius C."/>
        </authorList>
    </citation>
    <scope>NUCLEOTIDE SEQUENCE</scope>
    <source>
        <tissue evidence="2">Potato root galls</tissue>
    </source>
</reference>